<evidence type="ECO:0000256" key="9">
    <source>
        <dbReference type="ARBA" id="ARBA00023201"/>
    </source>
</evidence>
<accession>A0ABV4U0N6</accession>
<evidence type="ECO:0000313" key="12">
    <source>
        <dbReference type="EMBL" id="MFA9461885.1"/>
    </source>
</evidence>
<feature type="transmembrane region" description="Helical" evidence="10">
    <location>
        <begin position="375"/>
        <end position="395"/>
    </location>
</feature>
<keyword evidence="8 10" id="KW-0472">Membrane</keyword>
<protein>
    <submittedName>
        <fullName evidence="12">Cation:proton antiporter</fullName>
    </submittedName>
</protein>
<dbReference type="InterPro" id="IPR038770">
    <property type="entry name" value="Na+/solute_symporter_sf"/>
</dbReference>
<feature type="transmembrane region" description="Helical" evidence="10">
    <location>
        <begin position="6"/>
        <end position="26"/>
    </location>
</feature>
<evidence type="ECO:0000313" key="13">
    <source>
        <dbReference type="Proteomes" id="UP001575181"/>
    </source>
</evidence>
<dbReference type="PANTHER" id="PTHR43562">
    <property type="entry name" value="NAPA-TYPE SODIUM/HYDROGEN ANTIPORTER"/>
    <property type="match status" value="1"/>
</dbReference>
<dbReference type="InterPro" id="IPR006153">
    <property type="entry name" value="Cation/H_exchanger_TM"/>
</dbReference>
<dbReference type="EMBL" id="JBGUAW010000009">
    <property type="protein sequence ID" value="MFA9461885.1"/>
    <property type="molecule type" value="Genomic_DNA"/>
</dbReference>
<keyword evidence="9" id="KW-0739">Sodium transport</keyword>
<feature type="transmembrane region" description="Helical" evidence="10">
    <location>
        <begin position="62"/>
        <end position="79"/>
    </location>
</feature>
<evidence type="ECO:0000259" key="11">
    <source>
        <dbReference type="Pfam" id="PF00999"/>
    </source>
</evidence>
<feature type="transmembrane region" description="Helical" evidence="10">
    <location>
        <begin position="239"/>
        <end position="267"/>
    </location>
</feature>
<dbReference type="RefSeq" id="WP_373656674.1">
    <property type="nucleotide sequence ID" value="NZ_JBGUAW010000009.1"/>
</dbReference>
<sequence>MSTDFAQAHALWITLVGGAVVLSTLLKSLLGRAGIPPLIGYLLLGFLLSLVDSRWGVVTEPVRHAFAFLADVGIIALLFRVGLDSHPGKLVAKLPRASIIWAGDIALSALTGFAAAFWVLDLALIPSLVLAAALTATSLGVAVPPWQEARALNSATGQLLVDVGELDDLSGVAFMALLLVMVPMLHNGGTVSAGIIGGAVALFVAKLVAFAGFCYLFARYAEAPLTREAARLEPAPGRMLTVAGVGLLIAALGGWLGFSLAIGALFAGLTFSRDPAAVRTEANFEDLYEFFVPFFFIGIGLEMEPASLAEGAGIGGLLLLTTVLAKVAGAGLPAWLVAGTGGAALIGVSMVPRAEITMVILDQGRQLGDWAVPPAVYAAGVVVTAGTCLITPLALRPLLQRLQPEKEEA</sequence>
<organism evidence="12 13">
    <name type="scientific">Thiohalorhabdus methylotrophus</name>
    <dbReference type="NCBI Taxonomy" id="3242694"/>
    <lineage>
        <taxon>Bacteria</taxon>
        <taxon>Pseudomonadati</taxon>
        <taxon>Pseudomonadota</taxon>
        <taxon>Gammaproteobacteria</taxon>
        <taxon>Thiohalorhabdales</taxon>
        <taxon>Thiohalorhabdaceae</taxon>
        <taxon>Thiohalorhabdus</taxon>
    </lineage>
</organism>
<keyword evidence="7" id="KW-0406">Ion transport</keyword>
<evidence type="ECO:0000256" key="3">
    <source>
        <dbReference type="ARBA" id="ARBA00022449"/>
    </source>
</evidence>
<dbReference type="Pfam" id="PF00999">
    <property type="entry name" value="Na_H_Exchanger"/>
    <property type="match status" value="1"/>
</dbReference>
<evidence type="ECO:0000256" key="6">
    <source>
        <dbReference type="ARBA" id="ARBA00023053"/>
    </source>
</evidence>
<reference evidence="12 13" key="1">
    <citation type="submission" date="2024-08" db="EMBL/GenBank/DDBJ databases">
        <title>Whole-genome sequencing of halo(alkali)philic microorganisms from hypersaline lakes.</title>
        <authorList>
            <person name="Sorokin D.Y."/>
            <person name="Merkel A.Y."/>
            <person name="Messina E."/>
            <person name="Yakimov M."/>
        </authorList>
    </citation>
    <scope>NUCLEOTIDE SEQUENCE [LARGE SCALE GENOMIC DNA]</scope>
    <source>
        <strain evidence="12 13">Cl-TMA</strain>
    </source>
</reference>
<feature type="transmembrane region" description="Helical" evidence="10">
    <location>
        <begin position="287"/>
        <end position="303"/>
    </location>
</feature>
<dbReference type="Proteomes" id="UP001575181">
    <property type="component" value="Unassembled WGS sequence"/>
</dbReference>
<evidence type="ECO:0000256" key="8">
    <source>
        <dbReference type="ARBA" id="ARBA00023136"/>
    </source>
</evidence>
<evidence type="ECO:0000256" key="1">
    <source>
        <dbReference type="ARBA" id="ARBA00004141"/>
    </source>
</evidence>
<feature type="transmembrane region" description="Helical" evidence="10">
    <location>
        <begin position="125"/>
        <end position="146"/>
    </location>
</feature>
<feature type="transmembrane region" description="Helical" evidence="10">
    <location>
        <begin position="191"/>
        <end position="218"/>
    </location>
</feature>
<name>A0ABV4U0N6_9GAMM</name>
<evidence type="ECO:0000256" key="10">
    <source>
        <dbReference type="SAM" id="Phobius"/>
    </source>
</evidence>
<evidence type="ECO:0000256" key="5">
    <source>
        <dbReference type="ARBA" id="ARBA00022989"/>
    </source>
</evidence>
<feature type="transmembrane region" description="Helical" evidence="10">
    <location>
        <begin position="99"/>
        <end position="119"/>
    </location>
</feature>
<evidence type="ECO:0000256" key="4">
    <source>
        <dbReference type="ARBA" id="ARBA00022692"/>
    </source>
</evidence>
<feature type="domain" description="Cation/H+ exchanger transmembrane" evidence="11">
    <location>
        <begin position="22"/>
        <end position="400"/>
    </location>
</feature>
<keyword evidence="6" id="KW-0915">Sodium</keyword>
<feature type="transmembrane region" description="Helical" evidence="10">
    <location>
        <begin position="38"/>
        <end position="56"/>
    </location>
</feature>
<keyword evidence="2" id="KW-0813">Transport</keyword>
<evidence type="ECO:0000256" key="7">
    <source>
        <dbReference type="ARBA" id="ARBA00023065"/>
    </source>
</evidence>
<comment type="caution">
    <text evidence="12">The sequence shown here is derived from an EMBL/GenBank/DDBJ whole genome shotgun (WGS) entry which is preliminary data.</text>
</comment>
<keyword evidence="5 10" id="KW-1133">Transmembrane helix</keyword>
<keyword evidence="4 10" id="KW-0812">Transmembrane</keyword>
<proteinExistence type="predicted"/>
<evidence type="ECO:0000256" key="2">
    <source>
        <dbReference type="ARBA" id="ARBA00022448"/>
    </source>
</evidence>
<dbReference type="PANTHER" id="PTHR43562:SF3">
    <property type="entry name" value="SODIUM ION_PROTON EXCHANGER (EUROFUNG)"/>
    <property type="match status" value="1"/>
</dbReference>
<dbReference type="Gene3D" id="1.20.1530.20">
    <property type="match status" value="1"/>
</dbReference>
<keyword evidence="13" id="KW-1185">Reference proteome</keyword>
<comment type="subcellular location">
    <subcellularLocation>
        <location evidence="1">Membrane</location>
        <topology evidence="1">Multi-pass membrane protein</topology>
    </subcellularLocation>
</comment>
<feature type="transmembrane region" description="Helical" evidence="10">
    <location>
        <begin position="166"/>
        <end position="185"/>
    </location>
</feature>
<keyword evidence="3" id="KW-0050">Antiport</keyword>
<gene>
    <name evidence="12" type="ORF">ACERLL_13755</name>
</gene>